<accession>A0A1S9N4W7</accession>
<evidence type="ECO:0000256" key="3">
    <source>
        <dbReference type="ARBA" id="ARBA00023002"/>
    </source>
</evidence>
<dbReference type="InterPro" id="IPR016169">
    <property type="entry name" value="FAD-bd_PCMH_sub2"/>
</dbReference>
<evidence type="ECO:0000256" key="1">
    <source>
        <dbReference type="ARBA" id="ARBA00022630"/>
    </source>
</evidence>
<feature type="domain" description="FAD-binding PCMH-type" evidence="4">
    <location>
        <begin position="1"/>
        <end position="174"/>
    </location>
</feature>
<evidence type="ECO:0000313" key="5">
    <source>
        <dbReference type="EMBL" id="OOP72558.1"/>
    </source>
</evidence>
<dbReference type="InterPro" id="IPR036683">
    <property type="entry name" value="CO_DH_flav_C_dom_sf"/>
</dbReference>
<dbReference type="InterPro" id="IPR051312">
    <property type="entry name" value="Diverse_Substr_Oxidored"/>
</dbReference>
<dbReference type="PROSITE" id="PS51387">
    <property type="entry name" value="FAD_PCMH"/>
    <property type="match status" value="1"/>
</dbReference>
<dbReference type="Gene3D" id="3.30.390.50">
    <property type="entry name" value="CO dehydrogenase flavoprotein, C-terminal domain"/>
    <property type="match status" value="1"/>
</dbReference>
<evidence type="ECO:0000259" key="4">
    <source>
        <dbReference type="PROSITE" id="PS51387"/>
    </source>
</evidence>
<dbReference type="PANTHER" id="PTHR42659">
    <property type="entry name" value="XANTHINE DEHYDROGENASE SUBUNIT C-RELATED"/>
    <property type="match status" value="1"/>
</dbReference>
<dbReference type="GO" id="GO:0071949">
    <property type="term" value="F:FAD binding"/>
    <property type="evidence" value="ECO:0007669"/>
    <property type="project" value="InterPro"/>
</dbReference>
<dbReference type="InterPro" id="IPR016166">
    <property type="entry name" value="FAD-bd_PCMH"/>
</dbReference>
<reference evidence="5 6" key="1">
    <citation type="submission" date="2017-02" db="EMBL/GenBank/DDBJ databases">
        <title>Genome sequence of Clostridium beijerinckii Br21.</title>
        <authorList>
            <person name="Fonseca B.C."/>
            <person name="Guazzaroni M.E."/>
            <person name="Riano-Pachon D.M."/>
            <person name="Reginatto V."/>
        </authorList>
    </citation>
    <scope>NUCLEOTIDE SEQUENCE [LARGE SCALE GENOMIC DNA]</scope>
    <source>
        <strain evidence="5 6">Br21</strain>
    </source>
</reference>
<dbReference type="InterPro" id="IPR002346">
    <property type="entry name" value="Mopterin_DH_FAD-bd"/>
</dbReference>
<dbReference type="Pfam" id="PF00941">
    <property type="entry name" value="FAD_binding_5"/>
    <property type="match status" value="1"/>
</dbReference>
<gene>
    <name evidence="5" type="ORF">CBEIBR21_16660</name>
</gene>
<sequence>MIPFDFEYYKPETADEAVLLYADLSTKGKKPLYYGGGTEIISMSRAYNIDTEAVIDIKGITECNVMELKDNKLTIGSAVTLTQIAEANLFPLLSLAVKRIADHTVQGKITLGGNIAATIIYRESVLPLLLSDSTIVIAYSGGRKEVSFKEIFDKRIGLNKGELIVSVAIDEKFLNLPYLHVKRTKNDKIDYPLITIAALKNDDYINIAFSGVCDYPFRSSEIEEYLNDESMSNDDKIDKVIDSIPGQILSDLLGSSDFRKFMLKKMLLEIIEKDWRYE</sequence>
<name>A0A1S9N4W7_CLOBE</name>
<keyword evidence="1" id="KW-0285">Flavoprotein</keyword>
<organism evidence="5 6">
    <name type="scientific">Clostridium beijerinckii</name>
    <name type="common">Clostridium MP</name>
    <dbReference type="NCBI Taxonomy" id="1520"/>
    <lineage>
        <taxon>Bacteria</taxon>
        <taxon>Bacillati</taxon>
        <taxon>Bacillota</taxon>
        <taxon>Clostridia</taxon>
        <taxon>Eubacteriales</taxon>
        <taxon>Clostridiaceae</taxon>
        <taxon>Clostridium</taxon>
    </lineage>
</organism>
<protein>
    <submittedName>
        <fullName evidence="5">Xanthine dehydrogenase</fullName>
    </submittedName>
</protein>
<evidence type="ECO:0000313" key="6">
    <source>
        <dbReference type="Proteomes" id="UP000190959"/>
    </source>
</evidence>
<keyword evidence="2" id="KW-0274">FAD</keyword>
<dbReference type="Proteomes" id="UP000190959">
    <property type="component" value="Unassembled WGS sequence"/>
</dbReference>
<proteinExistence type="predicted"/>
<dbReference type="RefSeq" id="WP_078116344.1">
    <property type="nucleotide sequence ID" value="NZ_MWMH01000005.1"/>
</dbReference>
<dbReference type="InterPro" id="IPR036318">
    <property type="entry name" value="FAD-bd_PCMH-like_sf"/>
</dbReference>
<dbReference type="PANTHER" id="PTHR42659:SF2">
    <property type="entry name" value="XANTHINE DEHYDROGENASE SUBUNIT C-RELATED"/>
    <property type="match status" value="1"/>
</dbReference>
<dbReference type="SUPFAM" id="SSF56176">
    <property type="entry name" value="FAD-binding/transporter-associated domain-like"/>
    <property type="match status" value="1"/>
</dbReference>
<dbReference type="EMBL" id="MWMH01000005">
    <property type="protein sequence ID" value="OOP72558.1"/>
    <property type="molecule type" value="Genomic_DNA"/>
</dbReference>
<dbReference type="GO" id="GO:0016491">
    <property type="term" value="F:oxidoreductase activity"/>
    <property type="evidence" value="ECO:0007669"/>
    <property type="project" value="UniProtKB-KW"/>
</dbReference>
<dbReference type="AlphaFoldDB" id="A0A1S9N4W7"/>
<dbReference type="Gene3D" id="3.30.43.10">
    <property type="entry name" value="Uridine Diphospho-n-acetylenolpyruvylglucosamine Reductase, domain 2"/>
    <property type="match status" value="1"/>
</dbReference>
<dbReference type="SUPFAM" id="SSF55447">
    <property type="entry name" value="CO dehydrogenase flavoprotein C-terminal domain-like"/>
    <property type="match status" value="1"/>
</dbReference>
<evidence type="ECO:0000256" key="2">
    <source>
        <dbReference type="ARBA" id="ARBA00022827"/>
    </source>
</evidence>
<keyword evidence="3" id="KW-0560">Oxidoreductase</keyword>
<comment type="caution">
    <text evidence="5">The sequence shown here is derived from an EMBL/GenBank/DDBJ whole genome shotgun (WGS) entry which is preliminary data.</text>
</comment>
<dbReference type="InterPro" id="IPR016167">
    <property type="entry name" value="FAD-bd_PCMH_sub1"/>
</dbReference>
<dbReference type="Gene3D" id="3.30.465.10">
    <property type="match status" value="1"/>
</dbReference>